<dbReference type="InterPro" id="IPR005534">
    <property type="entry name" value="Curli_assmbl/transp-comp_CsgG"/>
</dbReference>
<gene>
    <name evidence="1" type="ORF">SAMN05216582_10320</name>
</gene>
<organism evidence="1 2">
    <name type="scientific">Selenomonas ruminantium</name>
    <dbReference type="NCBI Taxonomy" id="971"/>
    <lineage>
        <taxon>Bacteria</taxon>
        <taxon>Bacillati</taxon>
        <taxon>Bacillota</taxon>
        <taxon>Negativicutes</taxon>
        <taxon>Selenomonadales</taxon>
        <taxon>Selenomonadaceae</taxon>
        <taxon>Selenomonas</taxon>
    </lineage>
</organism>
<name>A0A1M6RYL1_SELRU</name>
<evidence type="ECO:0000313" key="1">
    <source>
        <dbReference type="EMBL" id="SHK37546.1"/>
    </source>
</evidence>
<dbReference type="GO" id="GO:0030288">
    <property type="term" value="C:outer membrane-bounded periplasmic space"/>
    <property type="evidence" value="ECO:0007669"/>
    <property type="project" value="InterPro"/>
</dbReference>
<dbReference type="Pfam" id="PF03783">
    <property type="entry name" value="CsgG"/>
    <property type="match status" value="1"/>
</dbReference>
<sequence>MQTVLKKGMFILWLLAVLLWSRLSADSVLAAPLVEVPCRIAVMDFGSYPGAFTSEVQMKGANKSISDYLIEQMLESGKFIIMDKDIYAEKLQAAGIKYTGRIDPDSAQQIGELLGVPYIVYGNLGSLVVSENTATVMGSGAKVHTVRAQVVARVMDVRTGEIIAAAKGEGKSDSAIAKLGSEAAGYVTVGTRKVTQISVHNAVRKATVQTADMLTEKLCGKSGNKRKN</sequence>
<accession>A0A1M6RYL1</accession>
<dbReference type="AlphaFoldDB" id="A0A1M6RYL1"/>
<dbReference type="OrthoDB" id="1677892at2"/>
<proteinExistence type="predicted"/>
<protein>
    <submittedName>
        <fullName evidence="1">Curli production assembly/transport component CsgG</fullName>
    </submittedName>
</protein>
<dbReference type="Gene3D" id="3.40.50.10610">
    <property type="entry name" value="ABC-type transport auxiliary lipoprotein component"/>
    <property type="match status" value="1"/>
</dbReference>
<evidence type="ECO:0000313" key="2">
    <source>
        <dbReference type="Proteomes" id="UP000184263"/>
    </source>
</evidence>
<dbReference type="Proteomes" id="UP000184263">
    <property type="component" value="Unassembled WGS sequence"/>
</dbReference>
<dbReference type="EMBL" id="FRBC01000003">
    <property type="protein sequence ID" value="SHK37546.1"/>
    <property type="molecule type" value="Genomic_DNA"/>
</dbReference>
<dbReference type="RefSeq" id="WP_073088158.1">
    <property type="nucleotide sequence ID" value="NZ_FRBC01000003.1"/>
</dbReference>
<reference evidence="1 2" key="1">
    <citation type="submission" date="2016-11" db="EMBL/GenBank/DDBJ databases">
        <authorList>
            <person name="Jaros S."/>
            <person name="Januszkiewicz K."/>
            <person name="Wedrychowicz H."/>
        </authorList>
    </citation>
    <scope>NUCLEOTIDE SEQUENCE [LARGE SCALE GENOMIC DNA]</scope>
    <source>
        <strain evidence="1 2">HD4</strain>
    </source>
</reference>